<protein>
    <submittedName>
        <fullName evidence="2">Uncharacterized protein</fullName>
    </submittedName>
</protein>
<accession>X1VV83</accession>
<gene>
    <name evidence="2" type="ORF">S12H4_57217</name>
</gene>
<dbReference type="AlphaFoldDB" id="X1VV83"/>
<reference evidence="2" key="1">
    <citation type="journal article" date="2014" name="Front. Microbiol.">
        <title>High frequency of phylogenetically diverse reductive dehalogenase-homologous genes in deep subseafloor sedimentary metagenomes.</title>
        <authorList>
            <person name="Kawai M."/>
            <person name="Futagami T."/>
            <person name="Toyoda A."/>
            <person name="Takaki Y."/>
            <person name="Nishi S."/>
            <person name="Hori S."/>
            <person name="Arai W."/>
            <person name="Tsubouchi T."/>
            <person name="Morono Y."/>
            <person name="Uchiyama I."/>
            <person name="Ito T."/>
            <person name="Fujiyama A."/>
            <person name="Inagaki F."/>
            <person name="Takami H."/>
        </authorList>
    </citation>
    <scope>NUCLEOTIDE SEQUENCE</scope>
    <source>
        <strain evidence="2">Expedition CK06-06</strain>
    </source>
</reference>
<evidence type="ECO:0000256" key="1">
    <source>
        <dbReference type="SAM" id="MobiDB-lite"/>
    </source>
</evidence>
<comment type="caution">
    <text evidence="2">The sequence shown here is derived from an EMBL/GenBank/DDBJ whole genome shotgun (WGS) entry which is preliminary data.</text>
</comment>
<dbReference type="EMBL" id="BARW01036963">
    <property type="protein sequence ID" value="GAJ21781.1"/>
    <property type="molecule type" value="Genomic_DNA"/>
</dbReference>
<name>X1VV83_9ZZZZ</name>
<evidence type="ECO:0000313" key="2">
    <source>
        <dbReference type="EMBL" id="GAJ21781.1"/>
    </source>
</evidence>
<sequence length="41" mass="4876">ELIRGWVSEGIRRVDEREGESARGGEISQPRKRYPKKVMRY</sequence>
<feature type="compositionally biased region" description="Basic residues" evidence="1">
    <location>
        <begin position="30"/>
        <end position="41"/>
    </location>
</feature>
<feature type="non-terminal residue" evidence="2">
    <location>
        <position position="1"/>
    </location>
</feature>
<proteinExistence type="predicted"/>
<feature type="region of interest" description="Disordered" evidence="1">
    <location>
        <begin position="17"/>
        <end position="41"/>
    </location>
</feature>
<organism evidence="2">
    <name type="scientific">marine sediment metagenome</name>
    <dbReference type="NCBI Taxonomy" id="412755"/>
    <lineage>
        <taxon>unclassified sequences</taxon>
        <taxon>metagenomes</taxon>
        <taxon>ecological metagenomes</taxon>
    </lineage>
</organism>